<evidence type="ECO:0000256" key="1">
    <source>
        <dbReference type="SAM" id="MobiDB-lite"/>
    </source>
</evidence>
<dbReference type="GeneID" id="20234749"/>
<feature type="region of interest" description="Disordered" evidence="1">
    <location>
        <begin position="1"/>
        <end position="52"/>
    </location>
</feature>
<organism evidence="2 3">
    <name type="scientific">Lottia gigantea</name>
    <name type="common">Giant owl limpet</name>
    <dbReference type="NCBI Taxonomy" id="225164"/>
    <lineage>
        <taxon>Eukaryota</taxon>
        <taxon>Metazoa</taxon>
        <taxon>Spiralia</taxon>
        <taxon>Lophotrochozoa</taxon>
        <taxon>Mollusca</taxon>
        <taxon>Gastropoda</taxon>
        <taxon>Patellogastropoda</taxon>
        <taxon>Lottioidea</taxon>
        <taxon>Lottiidae</taxon>
        <taxon>Lottia</taxon>
    </lineage>
</organism>
<dbReference type="AlphaFoldDB" id="V4ASG4"/>
<evidence type="ECO:0000313" key="2">
    <source>
        <dbReference type="EMBL" id="ESO96671.1"/>
    </source>
</evidence>
<reference evidence="2 3" key="1">
    <citation type="journal article" date="2013" name="Nature">
        <title>Insights into bilaterian evolution from three spiralian genomes.</title>
        <authorList>
            <person name="Simakov O."/>
            <person name="Marletaz F."/>
            <person name="Cho S.J."/>
            <person name="Edsinger-Gonzales E."/>
            <person name="Havlak P."/>
            <person name="Hellsten U."/>
            <person name="Kuo D.H."/>
            <person name="Larsson T."/>
            <person name="Lv J."/>
            <person name="Arendt D."/>
            <person name="Savage R."/>
            <person name="Osoegawa K."/>
            <person name="de Jong P."/>
            <person name="Grimwood J."/>
            <person name="Chapman J.A."/>
            <person name="Shapiro H."/>
            <person name="Aerts A."/>
            <person name="Otillar R.P."/>
            <person name="Terry A.Y."/>
            <person name="Boore J.L."/>
            <person name="Grigoriev I.V."/>
            <person name="Lindberg D.R."/>
            <person name="Seaver E.C."/>
            <person name="Weisblat D.A."/>
            <person name="Putnam N.H."/>
            <person name="Rokhsar D.S."/>
        </authorList>
    </citation>
    <scope>NUCLEOTIDE SEQUENCE [LARGE SCALE GENOMIC DNA]</scope>
</reference>
<keyword evidence="3" id="KW-1185">Reference proteome</keyword>
<feature type="compositionally biased region" description="Basic and acidic residues" evidence="1">
    <location>
        <begin position="22"/>
        <end position="52"/>
    </location>
</feature>
<dbReference type="KEGG" id="lgi:LOTGIDRAFT_143772"/>
<accession>V4ASG4</accession>
<dbReference type="PANTHER" id="PTHR10773">
    <property type="entry name" value="DNA-DIRECTED RNA POLYMERASES I, II, AND III SUBUNIT RPABC2"/>
    <property type="match status" value="1"/>
</dbReference>
<dbReference type="RefSeq" id="XP_009052642.1">
    <property type="nucleotide sequence ID" value="XM_009054394.1"/>
</dbReference>
<gene>
    <name evidence="2" type="ORF">LOTGIDRAFT_143772</name>
</gene>
<protein>
    <submittedName>
        <fullName evidence="2">Uncharacterized protein</fullName>
    </submittedName>
</protein>
<evidence type="ECO:0000313" key="3">
    <source>
        <dbReference type="Proteomes" id="UP000030746"/>
    </source>
</evidence>
<dbReference type="OMA" id="HESFIAK"/>
<dbReference type="EMBL" id="KB201412">
    <property type="protein sequence ID" value="ESO96671.1"/>
    <property type="molecule type" value="Genomic_DNA"/>
</dbReference>
<dbReference type="Proteomes" id="UP000030746">
    <property type="component" value="Unassembled WGS sequence"/>
</dbReference>
<proteinExistence type="predicted"/>
<dbReference type="HOGENOM" id="CLU_107730_0_0_1"/>
<feature type="compositionally biased region" description="Acidic residues" evidence="1">
    <location>
        <begin position="1"/>
        <end position="10"/>
    </location>
</feature>
<name>V4ASG4_LOTGI</name>
<dbReference type="OrthoDB" id="6150072at2759"/>
<dbReference type="CTD" id="20234749"/>
<sequence>MSYSDDNDIDEPTRNAYESASAEDKEMLRENWEQHKKREAEADAEKTKDKIRAKTDDQYHAVTFDLEAVLTTPHAGDAQIYYKQKLAVYNFTIYDAATAWSVLPLDETEGGRGANEIATNVLHYLRNLPTSVHHFSSFSDTCGGQNRNQFMAGAMLYAVQSLTNLETIDLKYMESGHSCLEVDSMHATIDVSRKHQKVYTTREWEILIKGARKRPGPYDVKIMHHKDFLNIKEVTGMII</sequence>
<dbReference type="PANTHER" id="PTHR10773:SF19">
    <property type="match status" value="1"/>
</dbReference>